<sequence length="108" mass="11911">MSNQGLQQLISRDVRSEVIIKFSGALPTAKPAPNNKMEITLTDNNGVNFIAFIKAKTWRKAEATTAQFPEWAGSISGKLGPRLKNAFEVLDAGIQIFEKKPKPPKDEN</sequence>
<comment type="caution">
    <text evidence="1">The sequence shown here is derived from an EMBL/GenBank/DDBJ whole genome shotgun (WGS) entry which is preliminary data.</text>
</comment>
<reference evidence="1 2" key="1">
    <citation type="journal article" date="2020" name="ISME J.">
        <title>Comparative genomics reveals insights into cyanobacterial evolution and habitat adaptation.</title>
        <authorList>
            <person name="Chen M.Y."/>
            <person name="Teng W.K."/>
            <person name="Zhao L."/>
            <person name="Hu C.X."/>
            <person name="Zhou Y.K."/>
            <person name="Han B.P."/>
            <person name="Song L.R."/>
            <person name="Shu W.S."/>
        </authorList>
    </citation>
    <scope>NUCLEOTIDE SEQUENCE [LARGE SCALE GENOMIC DNA]</scope>
    <source>
        <strain evidence="1 2">FACHB-838</strain>
    </source>
</reference>
<evidence type="ECO:0000313" key="1">
    <source>
        <dbReference type="EMBL" id="MBD2535314.1"/>
    </source>
</evidence>
<name>A0ABR8E0U0_9NOSO</name>
<dbReference type="EMBL" id="JACJSI010000260">
    <property type="protein sequence ID" value="MBD2535314.1"/>
    <property type="molecule type" value="Genomic_DNA"/>
</dbReference>
<dbReference type="RefSeq" id="WP_190946156.1">
    <property type="nucleotide sequence ID" value="NZ_JACJSI010000260.1"/>
</dbReference>
<proteinExistence type="predicted"/>
<evidence type="ECO:0000313" key="2">
    <source>
        <dbReference type="Proteomes" id="UP000623440"/>
    </source>
</evidence>
<protein>
    <submittedName>
        <fullName evidence="1">Uncharacterized protein</fullName>
    </submittedName>
</protein>
<organism evidence="1 2">
    <name type="scientific">Nostoc flagelliforme FACHB-838</name>
    <dbReference type="NCBI Taxonomy" id="2692904"/>
    <lineage>
        <taxon>Bacteria</taxon>
        <taxon>Bacillati</taxon>
        <taxon>Cyanobacteriota</taxon>
        <taxon>Cyanophyceae</taxon>
        <taxon>Nostocales</taxon>
        <taxon>Nostocaceae</taxon>
        <taxon>Nostoc</taxon>
    </lineage>
</organism>
<gene>
    <name evidence="1" type="ORF">H6G97_40320</name>
</gene>
<dbReference type="Proteomes" id="UP000623440">
    <property type="component" value="Unassembled WGS sequence"/>
</dbReference>
<keyword evidence="2" id="KW-1185">Reference proteome</keyword>
<accession>A0ABR8E0U0</accession>